<reference evidence="2 3" key="1">
    <citation type="submission" date="2015-03" db="EMBL/GenBank/DDBJ databases">
        <title>Comparative analysis of the OM43 clade including a novel species from Red Sea uncovers genomic and metabolic diversity among marine methylotrophs.</title>
        <authorList>
            <person name="Jimenez-Infante F."/>
            <person name="Ngugi D.K."/>
            <person name="Vinu M."/>
            <person name="Alam I."/>
            <person name="Kamau A."/>
            <person name="Blom J."/>
            <person name="Bajic V.B."/>
            <person name="Stingl U."/>
        </authorList>
    </citation>
    <scope>NUCLEOTIDE SEQUENCE [LARGE SCALE GENOMIC DNA]</scope>
    <source>
        <strain evidence="2 3">MBRSH7</strain>
    </source>
</reference>
<accession>A0A0H4IZL9</accession>
<organism evidence="2 3">
    <name type="scientific">Methylophilales bacterium MBRS-H7</name>
    <dbReference type="NCBI Taxonomy" id="1623450"/>
    <lineage>
        <taxon>Bacteria</taxon>
        <taxon>Pseudomonadati</taxon>
        <taxon>Pseudomonadota</taxon>
        <taxon>Betaproteobacteria</taxon>
        <taxon>Nitrosomonadales</taxon>
        <taxon>OM43 clade</taxon>
    </lineage>
</organism>
<dbReference type="EMBL" id="CP011002">
    <property type="protein sequence ID" value="AKO66416.1"/>
    <property type="molecule type" value="Genomic_DNA"/>
</dbReference>
<evidence type="ECO:0000313" key="2">
    <source>
        <dbReference type="EMBL" id="AKO66416.1"/>
    </source>
</evidence>
<sequence length="117" mass="13559">MKLKFLLITLITVFMSSITYAEKKIYTEDEFLTIFNGKPKARVVKYLGEPDKKEIAVKPKGASKTIGRPTDNKDNKKKDKVDMWYYSNIVKSGKDTTWKSIEFTFINDRCMNIAFSN</sequence>
<evidence type="ECO:0000313" key="3">
    <source>
        <dbReference type="Proteomes" id="UP000066549"/>
    </source>
</evidence>
<evidence type="ECO:0000256" key="1">
    <source>
        <dbReference type="SAM" id="SignalP"/>
    </source>
</evidence>
<feature type="signal peptide" evidence="1">
    <location>
        <begin position="1"/>
        <end position="21"/>
    </location>
</feature>
<evidence type="ECO:0008006" key="4">
    <source>
        <dbReference type="Google" id="ProtNLM"/>
    </source>
</evidence>
<keyword evidence="3" id="KW-1185">Reference proteome</keyword>
<dbReference type="Proteomes" id="UP000066549">
    <property type="component" value="Chromosome"/>
</dbReference>
<proteinExistence type="predicted"/>
<keyword evidence="1" id="KW-0732">Signal</keyword>
<feature type="chain" id="PRO_5005206252" description="Lipoprotein SmpA/OmlA domain-containing protein" evidence="1">
    <location>
        <begin position="22"/>
        <end position="117"/>
    </location>
</feature>
<dbReference type="OrthoDB" id="8536777at2"/>
<gene>
    <name evidence="2" type="ORF">VI33_07175</name>
</gene>
<protein>
    <recommendedName>
        <fullName evidence="4">Lipoprotein SmpA/OmlA domain-containing protein</fullName>
    </recommendedName>
</protein>
<name>A0A0H4IZL9_9PROT</name>
<dbReference type="AlphaFoldDB" id="A0A0H4IZL9"/>